<keyword evidence="1" id="KW-1133">Transmembrane helix</keyword>
<evidence type="ECO:0000313" key="3">
    <source>
        <dbReference type="Proteomes" id="UP000886858"/>
    </source>
</evidence>
<dbReference type="AlphaFoldDB" id="A0A9D2I3U2"/>
<feature type="transmembrane region" description="Helical" evidence="1">
    <location>
        <begin position="21"/>
        <end position="38"/>
    </location>
</feature>
<name>A0A9D2I3U2_9FIRM</name>
<comment type="caution">
    <text evidence="2">The sequence shown here is derived from an EMBL/GenBank/DDBJ whole genome shotgun (WGS) entry which is preliminary data.</text>
</comment>
<evidence type="ECO:0008006" key="4">
    <source>
        <dbReference type="Google" id="ProtNLM"/>
    </source>
</evidence>
<protein>
    <recommendedName>
        <fullName evidence="4">ABC transporter permease</fullName>
    </recommendedName>
</protein>
<evidence type="ECO:0000256" key="1">
    <source>
        <dbReference type="SAM" id="Phobius"/>
    </source>
</evidence>
<gene>
    <name evidence="2" type="ORF">H9717_01690</name>
</gene>
<feature type="transmembrane region" description="Helical" evidence="1">
    <location>
        <begin position="58"/>
        <end position="78"/>
    </location>
</feature>
<accession>A0A9D2I3U2</accession>
<keyword evidence="1" id="KW-0812">Transmembrane</keyword>
<proteinExistence type="predicted"/>
<dbReference type="EMBL" id="DWYY01000022">
    <property type="protein sequence ID" value="HJA91825.1"/>
    <property type="molecule type" value="Genomic_DNA"/>
</dbReference>
<dbReference type="Proteomes" id="UP000886858">
    <property type="component" value="Unassembled WGS sequence"/>
</dbReference>
<keyword evidence="1" id="KW-0472">Membrane</keyword>
<reference evidence="2" key="1">
    <citation type="journal article" date="2021" name="PeerJ">
        <title>Extensive microbial diversity within the chicken gut microbiome revealed by metagenomics and culture.</title>
        <authorList>
            <person name="Gilroy R."/>
            <person name="Ravi A."/>
            <person name="Getino M."/>
            <person name="Pursley I."/>
            <person name="Horton D.L."/>
            <person name="Alikhan N.F."/>
            <person name="Baker D."/>
            <person name="Gharbi K."/>
            <person name="Hall N."/>
            <person name="Watson M."/>
            <person name="Adriaenssens E.M."/>
            <person name="Foster-Nyarko E."/>
            <person name="Jarju S."/>
            <person name="Secka A."/>
            <person name="Antonio M."/>
            <person name="Oren A."/>
            <person name="Chaudhuri R.R."/>
            <person name="La Ragione R."/>
            <person name="Hildebrand F."/>
            <person name="Pallen M.J."/>
        </authorList>
    </citation>
    <scope>NUCLEOTIDE SEQUENCE</scope>
    <source>
        <strain evidence="2">CHK179-7159</strain>
    </source>
</reference>
<reference evidence="2" key="2">
    <citation type="submission" date="2021-04" db="EMBL/GenBank/DDBJ databases">
        <authorList>
            <person name="Gilroy R."/>
        </authorList>
    </citation>
    <scope>NUCLEOTIDE SEQUENCE</scope>
    <source>
        <strain evidence="2">CHK179-7159</strain>
    </source>
</reference>
<evidence type="ECO:0000313" key="2">
    <source>
        <dbReference type="EMBL" id="HJA91825.1"/>
    </source>
</evidence>
<sequence length="112" mass="12732">MENKLSHLLKLELKKFNLKKQLFITLLLILFSILFLTVSLVDSMTDPEQTKDTFESTFLVIGILMSAIFLVYSSILTASDVIGEYTRKTITILFCCPLNERSNPPAMLGRIE</sequence>
<organism evidence="2 3">
    <name type="scientific">Candidatus Eisenbergiella merdipullorum</name>
    <dbReference type="NCBI Taxonomy" id="2838553"/>
    <lineage>
        <taxon>Bacteria</taxon>
        <taxon>Bacillati</taxon>
        <taxon>Bacillota</taxon>
        <taxon>Clostridia</taxon>
        <taxon>Lachnospirales</taxon>
        <taxon>Lachnospiraceae</taxon>
        <taxon>Eisenbergiella</taxon>
    </lineage>
</organism>